<dbReference type="Pfam" id="PF10348">
    <property type="entry name" value="DUF2427"/>
    <property type="match status" value="1"/>
</dbReference>
<feature type="transmembrane region" description="Helical" evidence="7">
    <location>
        <begin position="252"/>
        <end position="274"/>
    </location>
</feature>
<dbReference type="InterPro" id="IPR006593">
    <property type="entry name" value="Cyt_b561/ferric_Rdtase_TM"/>
</dbReference>
<feature type="chain" id="PRO_5001703082" evidence="8">
    <location>
        <begin position="20"/>
        <end position="399"/>
    </location>
</feature>
<dbReference type="Proteomes" id="UP000030641">
    <property type="component" value="Unassembled WGS sequence"/>
</dbReference>
<keyword evidence="4" id="KW-0249">Electron transport</keyword>
<dbReference type="Gene3D" id="2.60.40.1210">
    <property type="entry name" value="Cellobiose dehydrogenase, cytochrome domain"/>
    <property type="match status" value="1"/>
</dbReference>
<feature type="transmembrane region" description="Helical" evidence="7">
    <location>
        <begin position="357"/>
        <end position="377"/>
    </location>
</feature>
<dbReference type="HOGENOM" id="CLU_031471_1_0_1"/>
<protein>
    <submittedName>
        <fullName evidence="11">Iron reductase domain protein</fullName>
    </submittedName>
</protein>
<evidence type="ECO:0000256" key="2">
    <source>
        <dbReference type="ARBA" id="ARBA00022448"/>
    </source>
</evidence>
<dbReference type="InParanoid" id="A0A074Y9E6"/>
<comment type="subcellular location">
    <subcellularLocation>
        <location evidence="1">Membrane</location>
    </subcellularLocation>
</comment>
<feature type="signal peptide" evidence="8">
    <location>
        <begin position="1"/>
        <end position="19"/>
    </location>
</feature>
<name>A0A074Y9E6_AURSE</name>
<evidence type="ECO:0000256" key="6">
    <source>
        <dbReference type="ARBA" id="ARBA00023136"/>
    </source>
</evidence>
<dbReference type="SMART" id="SM00665">
    <property type="entry name" value="B561"/>
    <property type="match status" value="1"/>
</dbReference>
<evidence type="ECO:0000256" key="1">
    <source>
        <dbReference type="ARBA" id="ARBA00004370"/>
    </source>
</evidence>
<dbReference type="GeneID" id="25372180"/>
<accession>A0A074Y9E6</accession>
<gene>
    <name evidence="11" type="ORF">AUEXF2481DRAFT_9077</name>
</gene>
<evidence type="ECO:0000313" key="12">
    <source>
        <dbReference type="Proteomes" id="UP000030641"/>
    </source>
</evidence>
<dbReference type="SUPFAM" id="SSF49344">
    <property type="entry name" value="CBD9-like"/>
    <property type="match status" value="1"/>
</dbReference>
<dbReference type="PANTHER" id="PTHR47797">
    <property type="entry name" value="DEHYDROGENASE, PUTATIVE (AFU_ORTHOLOGUE AFUA_8G05805)-RELATED"/>
    <property type="match status" value="1"/>
</dbReference>
<evidence type="ECO:0000256" key="5">
    <source>
        <dbReference type="ARBA" id="ARBA00022989"/>
    </source>
</evidence>
<feature type="domain" description="DOMON" evidence="9">
    <location>
        <begin position="69"/>
        <end position="158"/>
    </location>
</feature>
<dbReference type="InterPro" id="IPR005018">
    <property type="entry name" value="DOMON_domain"/>
</dbReference>
<dbReference type="GO" id="GO:0016020">
    <property type="term" value="C:membrane"/>
    <property type="evidence" value="ECO:0007669"/>
    <property type="project" value="UniProtKB-SubCell"/>
</dbReference>
<dbReference type="RefSeq" id="XP_013339277.1">
    <property type="nucleotide sequence ID" value="XM_013483823.1"/>
</dbReference>
<keyword evidence="12" id="KW-1185">Reference proteome</keyword>
<evidence type="ECO:0000313" key="11">
    <source>
        <dbReference type="EMBL" id="KEQ90802.1"/>
    </source>
</evidence>
<dbReference type="OrthoDB" id="19261at2759"/>
<evidence type="ECO:0000256" key="3">
    <source>
        <dbReference type="ARBA" id="ARBA00022692"/>
    </source>
</evidence>
<evidence type="ECO:0000256" key="4">
    <source>
        <dbReference type="ARBA" id="ARBA00022982"/>
    </source>
</evidence>
<dbReference type="InterPro" id="IPR015920">
    <property type="entry name" value="Cellobiose_DH-like_cyt"/>
</dbReference>
<dbReference type="InterPro" id="IPR018825">
    <property type="entry name" value="DUF2427"/>
</dbReference>
<dbReference type="AlphaFoldDB" id="A0A074Y9E6"/>
<dbReference type="STRING" id="1043005.A0A074Y9E6"/>
<dbReference type="PANTHER" id="PTHR47797:SF3">
    <property type="entry name" value="CYTOCHROME B561 DOMAIN-CONTAINING PROTEIN"/>
    <property type="match status" value="1"/>
</dbReference>
<feature type="transmembrane region" description="Helical" evidence="7">
    <location>
        <begin position="224"/>
        <end position="245"/>
    </location>
</feature>
<dbReference type="SMART" id="SM00664">
    <property type="entry name" value="DoH"/>
    <property type="match status" value="1"/>
</dbReference>
<keyword evidence="6 7" id="KW-0472">Membrane</keyword>
<feature type="transmembrane region" description="Helical" evidence="7">
    <location>
        <begin position="325"/>
        <end position="345"/>
    </location>
</feature>
<dbReference type="EMBL" id="KL584785">
    <property type="protein sequence ID" value="KEQ90802.1"/>
    <property type="molecule type" value="Genomic_DNA"/>
</dbReference>
<feature type="domain" description="Cytochrome b561" evidence="10">
    <location>
        <begin position="225"/>
        <end position="345"/>
    </location>
</feature>
<keyword evidence="5 7" id="KW-1133">Transmembrane helix</keyword>
<feature type="transmembrane region" description="Helical" evidence="7">
    <location>
        <begin position="286"/>
        <end position="313"/>
    </location>
</feature>
<keyword evidence="2" id="KW-0813">Transport</keyword>
<sequence>MKLSKALISTLLYSASALASHLPRTTGQNASPLVFTYGSAEQPDLVFAISATTDGDFALHMSGSSKHSWIAVGTGTEMDGSMMFVLYGDGTKKGATLSTRSSTGHQEPSYVSSMEPQVSASSENGIHAATAYFRNSSAWTQNSIDMTSSKQPFIFALGPKTHGQTDSSPTAMIQRHVVYGSFTMDMTQALSSLASQANGENGTWTSSGASSAFDVSKDFDAGCVIHAVVMCLAFVIVFPLGALLLRLLSVRVHYLVQLAASLLVLVGLGTGIYVSMEYNKTQTYMTAHQIIGLTLFAGVAIQLLLGTIHHVIFKRTRKSTRLGKIHLYLGPMILVLGIVNAPLGLILGQQKQYNVPYAILAAVLAVLFCVARGYLFWSGRLSKTIKDNDGDVQVPLRTL</sequence>
<evidence type="ECO:0000256" key="7">
    <source>
        <dbReference type="SAM" id="Phobius"/>
    </source>
</evidence>
<keyword evidence="3 7" id="KW-0812">Transmembrane</keyword>
<dbReference type="Pfam" id="PF16010">
    <property type="entry name" value="CDH-cyt"/>
    <property type="match status" value="1"/>
</dbReference>
<dbReference type="CDD" id="cd09630">
    <property type="entry name" value="CDH_like_cytochrome"/>
    <property type="match status" value="1"/>
</dbReference>
<dbReference type="CDD" id="cd08760">
    <property type="entry name" value="Cyt_b561_FRRS1_like"/>
    <property type="match status" value="1"/>
</dbReference>
<evidence type="ECO:0000256" key="8">
    <source>
        <dbReference type="SAM" id="SignalP"/>
    </source>
</evidence>
<keyword evidence="8" id="KW-0732">Signal</keyword>
<reference evidence="11 12" key="1">
    <citation type="journal article" date="2014" name="BMC Genomics">
        <title>Genome sequencing of four Aureobasidium pullulans varieties: biotechnological potential, stress tolerance, and description of new species.</title>
        <authorList>
            <person name="Gostin Ar C."/>
            <person name="Ohm R.A."/>
            <person name="Kogej T."/>
            <person name="Sonjak S."/>
            <person name="Turk M."/>
            <person name="Zajc J."/>
            <person name="Zalar P."/>
            <person name="Grube M."/>
            <person name="Sun H."/>
            <person name="Han J."/>
            <person name="Sharma A."/>
            <person name="Chiniquy J."/>
            <person name="Ngan C.Y."/>
            <person name="Lipzen A."/>
            <person name="Barry K."/>
            <person name="Grigoriev I.V."/>
            <person name="Gunde-Cimerman N."/>
        </authorList>
    </citation>
    <scope>NUCLEOTIDE SEQUENCE [LARGE SCALE GENOMIC DNA]</scope>
    <source>
        <strain evidence="11 12">EXF-2481</strain>
    </source>
</reference>
<organism evidence="11 12">
    <name type="scientific">Aureobasidium subglaciale (strain EXF-2481)</name>
    <name type="common">Aureobasidium pullulans var. subglaciale</name>
    <dbReference type="NCBI Taxonomy" id="1043005"/>
    <lineage>
        <taxon>Eukaryota</taxon>
        <taxon>Fungi</taxon>
        <taxon>Dikarya</taxon>
        <taxon>Ascomycota</taxon>
        <taxon>Pezizomycotina</taxon>
        <taxon>Dothideomycetes</taxon>
        <taxon>Dothideomycetidae</taxon>
        <taxon>Dothideales</taxon>
        <taxon>Saccotheciaceae</taxon>
        <taxon>Aureobasidium</taxon>
    </lineage>
</organism>
<evidence type="ECO:0000259" key="9">
    <source>
        <dbReference type="SMART" id="SM00664"/>
    </source>
</evidence>
<proteinExistence type="predicted"/>
<evidence type="ECO:0000259" key="10">
    <source>
        <dbReference type="SMART" id="SM00665"/>
    </source>
</evidence>
<dbReference type="OMA" id="RWHWINQ"/>